<comment type="caution">
    <text evidence="1">The sequence shown here is derived from an EMBL/GenBank/DDBJ whole genome shotgun (WGS) entry which is preliminary data.</text>
</comment>
<evidence type="ECO:0000313" key="2">
    <source>
        <dbReference type="Proteomes" id="UP000305095"/>
    </source>
</evidence>
<dbReference type="AlphaFoldDB" id="A0A4U6S7H0"/>
<dbReference type="InterPro" id="IPR046164">
    <property type="entry name" value="DUF6166"/>
</dbReference>
<sequence>MMLQHREDPMASYTGDRTIDGISVLVDGKPLSPHYDQLRLTEHGFEWSYEGPEPAQLAFALLYDHLHDATAAKALYESFMRRVVANFDNEWELSSADLDEAVAALRSGQTA</sequence>
<dbReference type="Pfam" id="PF19663">
    <property type="entry name" value="DUF6166"/>
    <property type="match status" value="1"/>
</dbReference>
<evidence type="ECO:0000313" key="1">
    <source>
        <dbReference type="EMBL" id="TKV83774.1"/>
    </source>
</evidence>
<gene>
    <name evidence="1" type="ORF">FDV58_00795</name>
</gene>
<protein>
    <submittedName>
        <fullName evidence="1">Uncharacterized protein</fullName>
    </submittedName>
</protein>
<proteinExistence type="predicted"/>
<accession>A0A4U6S7H0</accession>
<reference evidence="1 2" key="1">
    <citation type="submission" date="2019-05" db="EMBL/GenBank/DDBJ databases">
        <title>Draft Genome of Bradyrhizobium elkanii strain SEMIA 938, Used in Commercial Inoculants for Lupinus spp. in Brazil.</title>
        <authorList>
            <person name="Hungria M."/>
            <person name="Delamuta J.R.M."/>
            <person name="Ribeiro R.A."/>
            <person name="Nogueira M.A."/>
        </authorList>
    </citation>
    <scope>NUCLEOTIDE SEQUENCE [LARGE SCALE GENOMIC DNA]</scope>
    <source>
        <strain evidence="1 2">Semia 938</strain>
    </source>
</reference>
<dbReference type="EMBL" id="SZZP01000001">
    <property type="protein sequence ID" value="TKV83774.1"/>
    <property type="molecule type" value="Genomic_DNA"/>
</dbReference>
<name>A0A4U6S7H0_BRAEL</name>
<organism evidence="1 2">
    <name type="scientific">Bradyrhizobium elkanii</name>
    <dbReference type="NCBI Taxonomy" id="29448"/>
    <lineage>
        <taxon>Bacteria</taxon>
        <taxon>Pseudomonadati</taxon>
        <taxon>Pseudomonadota</taxon>
        <taxon>Alphaproteobacteria</taxon>
        <taxon>Hyphomicrobiales</taxon>
        <taxon>Nitrobacteraceae</taxon>
        <taxon>Bradyrhizobium</taxon>
    </lineage>
</organism>
<dbReference type="Proteomes" id="UP000305095">
    <property type="component" value="Unassembled WGS sequence"/>
</dbReference>